<sequence>MDVRTGFFALLILGLGVVGYLLVEPFLQYVLGAGLLAFMLRPVHLRLAASVGPRISAALLTLLVLLVAIVPLIVLSVIVLATAAEFVDQLERGDVETVQESLRSLFVDRFGVSTERMEQVEGALESGIEDAAYTASETVLSEFVSIINTTIHTSFGFMTLLFLLYYFLLDGERFLDWVRHVAPLHDAVQDELLSEIASVTWAVIFSHLLVAIVVGVLGGVGFAVAGLPNVAFWTVVMIVVTILPVIGVWLVWGPAVVYLLSVGAVVPALVLLVYGLAILSLIDNYLRAIFVDQGSGLHPAVVLVGVLGGIYLLGILGLFLGPVLLAVFKVSLAVFSENWHQLGPEEPQATPQRAE</sequence>
<evidence type="ECO:0000256" key="1">
    <source>
        <dbReference type="ARBA" id="ARBA00004141"/>
    </source>
</evidence>
<feature type="transmembrane region" description="Helical" evidence="6">
    <location>
        <begin position="59"/>
        <end position="84"/>
    </location>
</feature>
<organism evidence="7 8">
    <name type="scientific">Halovivax cerinus</name>
    <dbReference type="NCBI Taxonomy" id="1487865"/>
    <lineage>
        <taxon>Archaea</taxon>
        <taxon>Methanobacteriati</taxon>
        <taxon>Methanobacteriota</taxon>
        <taxon>Stenosarchaea group</taxon>
        <taxon>Halobacteria</taxon>
        <taxon>Halobacteriales</taxon>
        <taxon>Natrialbaceae</taxon>
        <taxon>Halovivax</taxon>
    </lineage>
</organism>
<feature type="transmembrane region" description="Helical" evidence="6">
    <location>
        <begin position="259"/>
        <end position="282"/>
    </location>
</feature>
<evidence type="ECO:0000256" key="4">
    <source>
        <dbReference type="ARBA" id="ARBA00022989"/>
    </source>
</evidence>
<accession>A0ABD5NM11</accession>
<dbReference type="GO" id="GO:0016020">
    <property type="term" value="C:membrane"/>
    <property type="evidence" value="ECO:0007669"/>
    <property type="project" value="UniProtKB-SubCell"/>
</dbReference>
<dbReference type="InterPro" id="IPR002549">
    <property type="entry name" value="AI-2E-like"/>
</dbReference>
<name>A0ABD5NM11_9EURY</name>
<feature type="transmembrane region" description="Helical" evidence="6">
    <location>
        <begin position="302"/>
        <end position="328"/>
    </location>
</feature>
<dbReference type="EMBL" id="JBHSAQ010000002">
    <property type="protein sequence ID" value="MFC3958016.1"/>
    <property type="molecule type" value="Genomic_DNA"/>
</dbReference>
<protein>
    <submittedName>
        <fullName evidence="7">AI-2E family transporter</fullName>
    </submittedName>
</protein>
<evidence type="ECO:0000256" key="2">
    <source>
        <dbReference type="ARBA" id="ARBA00009773"/>
    </source>
</evidence>
<evidence type="ECO:0000256" key="6">
    <source>
        <dbReference type="SAM" id="Phobius"/>
    </source>
</evidence>
<keyword evidence="4 6" id="KW-1133">Transmembrane helix</keyword>
<evidence type="ECO:0000256" key="3">
    <source>
        <dbReference type="ARBA" id="ARBA00022692"/>
    </source>
</evidence>
<dbReference type="AlphaFoldDB" id="A0ABD5NM11"/>
<feature type="transmembrane region" description="Helical" evidence="6">
    <location>
        <begin position="146"/>
        <end position="169"/>
    </location>
</feature>
<evidence type="ECO:0000313" key="7">
    <source>
        <dbReference type="EMBL" id="MFC3958016.1"/>
    </source>
</evidence>
<dbReference type="Pfam" id="PF01594">
    <property type="entry name" value="AI-2E_transport"/>
    <property type="match status" value="1"/>
</dbReference>
<reference evidence="7 8" key="1">
    <citation type="journal article" date="2019" name="Int. J. Syst. Evol. Microbiol.">
        <title>The Global Catalogue of Microorganisms (GCM) 10K type strain sequencing project: providing services to taxonomists for standard genome sequencing and annotation.</title>
        <authorList>
            <consortium name="The Broad Institute Genomics Platform"/>
            <consortium name="The Broad Institute Genome Sequencing Center for Infectious Disease"/>
            <person name="Wu L."/>
            <person name="Ma J."/>
        </authorList>
    </citation>
    <scope>NUCLEOTIDE SEQUENCE [LARGE SCALE GENOMIC DNA]</scope>
    <source>
        <strain evidence="7 8">IBRC-M 10256</strain>
    </source>
</reference>
<keyword evidence="8" id="KW-1185">Reference proteome</keyword>
<dbReference type="PANTHER" id="PTHR21716:SF4">
    <property type="entry name" value="TRANSMEMBRANE PROTEIN 245"/>
    <property type="match status" value="1"/>
</dbReference>
<gene>
    <name evidence="7" type="ORF">ACFOUR_06475</name>
</gene>
<feature type="transmembrane region" description="Helical" evidence="6">
    <location>
        <begin position="230"/>
        <end position="252"/>
    </location>
</feature>
<feature type="transmembrane region" description="Helical" evidence="6">
    <location>
        <begin position="29"/>
        <end position="47"/>
    </location>
</feature>
<dbReference type="Proteomes" id="UP001595846">
    <property type="component" value="Unassembled WGS sequence"/>
</dbReference>
<comment type="subcellular location">
    <subcellularLocation>
        <location evidence="1">Membrane</location>
        <topology evidence="1">Multi-pass membrane protein</topology>
    </subcellularLocation>
</comment>
<evidence type="ECO:0000256" key="5">
    <source>
        <dbReference type="ARBA" id="ARBA00023136"/>
    </source>
</evidence>
<comment type="similarity">
    <text evidence="2">Belongs to the autoinducer-2 exporter (AI-2E) (TC 2.A.86) family.</text>
</comment>
<feature type="transmembrane region" description="Helical" evidence="6">
    <location>
        <begin position="199"/>
        <end position="224"/>
    </location>
</feature>
<proteinExistence type="inferred from homology"/>
<evidence type="ECO:0000313" key="8">
    <source>
        <dbReference type="Proteomes" id="UP001595846"/>
    </source>
</evidence>
<keyword evidence="5 6" id="KW-0472">Membrane</keyword>
<comment type="caution">
    <text evidence="7">The sequence shown here is derived from an EMBL/GenBank/DDBJ whole genome shotgun (WGS) entry which is preliminary data.</text>
</comment>
<dbReference type="GeneID" id="73903399"/>
<feature type="transmembrane region" description="Helical" evidence="6">
    <location>
        <begin position="7"/>
        <end position="23"/>
    </location>
</feature>
<keyword evidence="3 6" id="KW-0812">Transmembrane</keyword>
<dbReference type="PANTHER" id="PTHR21716">
    <property type="entry name" value="TRANSMEMBRANE PROTEIN"/>
    <property type="match status" value="1"/>
</dbReference>
<dbReference type="RefSeq" id="WP_256530704.1">
    <property type="nucleotide sequence ID" value="NZ_CP101824.1"/>
</dbReference>